<evidence type="ECO:0000313" key="2">
    <source>
        <dbReference type="EMBL" id="GBL46435.1"/>
    </source>
</evidence>
<dbReference type="EMBL" id="BGOW01000019">
    <property type="protein sequence ID" value="GBL46435.1"/>
    <property type="molecule type" value="Genomic_DNA"/>
</dbReference>
<comment type="caution">
    <text evidence="2">The sequence shown here is derived from an EMBL/GenBank/DDBJ whole genome shotgun (WGS) entry which is preliminary data.</text>
</comment>
<keyword evidence="3" id="KW-1185">Reference proteome</keyword>
<name>A0A401JFM1_9PROT</name>
<evidence type="ECO:0000256" key="1">
    <source>
        <dbReference type="ARBA" id="ARBA00023125"/>
    </source>
</evidence>
<dbReference type="GO" id="GO:0003677">
    <property type="term" value="F:DNA binding"/>
    <property type="evidence" value="ECO:0007669"/>
    <property type="project" value="UniProtKB-KW"/>
</dbReference>
<accession>A0A401JFM1</accession>
<dbReference type="Proteomes" id="UP000286806">
    <property type="component" value="Unassembled WGS sequence"/>
</dbReference>
<organism evidence="2 3">
    <name type="scientific">Sulfuriferula multivorans</name>
    <dbReference type="NCBI Taxonomy" id="1559896"/>
    <lineage>
        <taxon>Bacteria</taxon>
        <taxon>Pseudomonadati</taxon>
        <taxon>Pseudomonadota</taxon>
        <taxon>Betaproteobacteria</taxon>
        <taxon>Nitrosomonadales</taxon>
        <taxon>Sulfuricellaceae</taxon>
        <taxon>Sulfuriferula</taxon>
    </lineage>
</organism>
<sequence>MEISSPLTAPKLLDQVGGKIRFKHCSIRTERQYLQWIKCLIRF</sequence>
<keyword evidence="1" id="KW-0238">DNA-binding</keyword>
<evidence type="ECO:0000313" key="3">
    <source>
        <dbReference type="Proteomes" id="UP000286806"/>
    </source>
</evidence>
<dbReference type="Gene3D" id="1.10.150.130">
    <property type="match status" value="1"/>
</dbReference>
<reference evidence="2 3" key="1">
    <citation type="journal article" date="2019" name="Front. Microbiol.">
        <title>Genomes of Neutrophilic Sulfur-Oxidizing Chemolithoautotrophs Representing 9 Proteobacterial Species From 8 Genera.</title>
        <authorList>
            <person name="Watanabe T."/>
            <person name="Kojima H."/>
            <person name="Umezawa K."/>
            <person name="Hori C."/>
            <person name="Takasuka T.E."/>
            <person name="Kato Y."/>
            <person name="Fukui M."/>
        </authorList>
    </citation>
    <scope>NUCLEOTIDE SEQUENCE [LARGE SCALE GENOMIC DNA]</scope>
    <source>
        <strain evidence="2 3">TTN</strain>
    </source>
</reference>
<proteinExistence type="predicted"/>
<dbReference type="InterPro" id="IPR010998">
    <property type="entry name" value="Integrase_recombinase_N"/>
</dbReference>
<protein>
    <submittedName>
        <fullName evidence="2">Integron integrase intIPac</fullName>
    </submittedName>
</protein>
<dbReference type="GO" id="GO:0015074">
    <property type="term" value="P:DNA integration"/>
    <property type="evidence" value="ECO:0007669"/>
    <property type="project" value="InterPro"/>
</dbReference>
<gene>
    <name evidence="2" type="ORF">SFMTTN_2249</name>
</gene>
<dbReference type="AlphaFoldDB" id="A0A401JFM1"/>